<dbReference type="PROSITE" id="PS50893">
    <property type="entry name" value="ABC_TRANSPORTER_2"/>
    <property type="match status" value="1"/>
</dbReference>
<dbReference type="SUPFAM" id="SSF52540">
    <property type="entry name" value="P-loop containing nucleoside triphosphate hydrolases"/>
    <property type="match status" value="1"/>
</dbReference>
<evidence type="ECO:0000313" key="6">
    <source>
        <dbReference type="EMBL" id="RDY33236.1"/>
    </source>
</evidence>
<dbReference type="RefSeq" id="WP_094377008.1">
    <property type="nucleotide sequence ID" value="NZ_NOKA02000001.1"/>
</dbReference>
<dbReference type="CDD" id="cd03255">
    <property type="entry name" value="ABC_MJ0796_LolCDE_FtsE"/>
    <property type="match status" value="1"/>
</dbReference>
<dbReference type="Pfam" id="PF00005">
    <property type="entry name" value="ABC_tran"/>
    <property type="match status" value="1"/>
</dbReference>
<dbReference type="InterPro" id="IPR017911">
    <property type="entry name" value="MacB-like_ATP-bd"/>
</dbReference>
<feature type="domain" description="ABC transporter" evidence="5">
    <location>
        <begin position="2"/>
        <end position="222"/>
    </location>
</feature>
<dbReference type="Gene3D" id="3.40.50.300">
    <property type="entry name" value="P-loop containing nucleotide triphosphate hydrolases"/>
    <property type="match status" value="1"/>
</dbReference>
<dbReference type="EMBL" id="NOKA02000001">
    <property type="protein sequence ID" value="RDY33236.1"/>
    <property type="molecule type" value="Genomic_DNA"/>
</dbReference>
<dbReference type="InterPro" id="IPR017871">
    <property type="entry name" value="ABC_transporter-like_CS"/>
</dbReference>
<dbReference type="OrthoDB" id="9802264at2"/>
<name>A0A371JKH4_9FIRM</name>
<reference evidence="6 7" key="1">
    <citation type="journal article" date="2017" name="Genome Announc.">
        <title>Draft Genome Sequence of a Sporulating and Motile Strain of Lachnotalea glycerini Isolated from Water in Quebec City, Canada.</title>
        <authorList>
            <person name="Maheux A.F."/>
            <person name="Boudreau D.K."/>
            <person name="Berube E."/>
            <person name="Boissinot M."/>
            <person name="Raymond F."/>
            <person name="Brodeur S."/>
            <person name="Corbeil J."/>
            <person name="Isabel S."/>
            <person name="Omar R.F."/>
            <person name="Bergeron M.G."/>
        </authorList>
    </citation>
    <scope>NUCLEOTIDE SEQUENCE [LARGE SCALE GENOMIC DNA]</scope>
    <source>
        <strain evidence="6 7">CCRI-19302</strain>
    </source>
</reference>
<keyword evidence="2" id="KW-0813">Transport</keyword>
<comment type="caution">
    <text evidence="6">The sequence shown here is derived from an EMBL/GenBank/DDBJ whole genome shotgun (WGS) entry which is preliminary data.</text>
</comment>
<gene>
    <name evidence="6" type="ORF">CG710_001550</name>
</gene>
<sequence>MLKAKNVCKQVKCGNEKLTIVHDINLEVSQGEMVAICGHSGSGKSTLLGILSGIDTPTTGEVCYNDVNLYNVKESELAQFRNRNFGIVFQNYNLIKELSAFENVEVPLLLASKKSRNKKSPVELLELVGLDKEKINTKVSYLSGGEQQKVSIARALIQEPGIIFADEPTGALDYDNSCMIMELFLRIKKELNKSIVIVTHDEEIARVADRKIILNYGEIQST</sequence>
<dbReference type="GO" id="GO:0022857">
    <property type="term" value="F:transmembrane transporter activity"/>
    <property type="evidence" value="ECO:0007669"/>
    <property type="project" value="UniProtKB-ARBA"/>
</dbReference>
<comment type="similarity">
    <text evidence="1">Belongs to the ABC transporter superfamily.</text>
</comment>
<dbReference type="PANTHER" id="PTHR42798:SF6">
    <property type="entry name" value="CELL DIVISION ATP-BINDING PROTEIN FTSE"/>
    <property type="match status" value="1"/>
</dbReference>
<evidence type="ECO:0000256" key="3">
    <source>
        <dbReference type="ARBA" id="ARBA00022741"/>
    </source>
</evidence>
<evidence type="ECO:0000313" key="7">
    <source>
        <dbReference type="Proteomes" id="UP000216411"/>
    </source>
</evidence>
<dbReference type="InterPro" id="IPR003593">
    <property type="entry name" value="AAA+_ATPase"/>
</dbReference>
<dbReference type="SMART" id="SM00382">
    <property type="entry name" value="AAA"/>
    <property type="match status" value="1"/>
</dbReference>
<keyword evidence="4 6" id="KW-0067">ATP-binding</keyword>
<organism evidence="6 7">
    <name type="scientific">Lachnotalea glycerini</name>
    <dbReference type="NCBI Taxonomy" id="1763509"/>
    <lineage>
        <taxon>Bacteria</taxon>
        <taxon>Bacillati</taxon>
        <taxon>Bacillota</taxon>
        <taxon>Clostridia</taxon>
        <taxon>Lachnospirales</taxon>
        <taxon>Lachnospiraceae</taxon>
        <taxon>Lachnotalea</taxon>
    </lineage>
</organism>
<accession>A0A371JKH4</accession>
<evidence type="ECO:0000256" key="2">
    <source>
        <dbReference type="ARBA" id="ARBA00022448"/>
    </source>
</evidence>
<proteinExistence type="inferred from homology"/>
<protein>
    <submittedName>
        <fullName evidence="6">ABC transporter ATP-binding protein</fullName>
    </submittedName>
</protein>
<evidence type="ECO:0000259" key="5">
    <source>
        <dbReference type="PROSITE" id="PS50893"/>
    </source>
</evidence>
<evidence type="ECO:0000256" key="4">
    <source>
        <dbReference type="ARBA" id="ARBA00022840"/>
    </source>
</evidence>
<dbReference type="GO" id="GO:0098796">
    <property type="term" value="C:membrane protein complex"/>
    <property type="evidence" value="ECO:0007669"/>
    <property type="project" value="UniProtKB-ARBA"/>
</dbReference>
<dbReference type="Proteomes" id="UP000216411">
    <property type="component" value="Unassembled WGS sequence"/>
</dbReference>
<keyword evidence="7" id="KW-1185">Reference proteome</keyword>
<dbReference type="FunFam" id="3.40.50.300:FF:000032">
    <property type="entry name" value="Export ABC transporter ATP-binding protein"/>
    <property type="match status" value="1"/>
</dbReference>
<dbReference type="InterPro" id="IPR003439">
    <property type="entry name" value="ABC_transporter-like_ATP-bd"/>
</dbReference>
<dbReference type="InterPro" id="IPR027417">
    <property type="entry name" value="P-loop_NTPase"/>
</dbReference>
<dbReference type="GO" id="GO:0005524">
    <property type="term" value="F:ATP binding"/>
    <property type="evidence" value="ECO:0007669"/>
    <property type="project" value="UniProtKB-KW"/>
</dbReference>
<dbReference type="AlphaFoldDB" id="A0A371JKH4"/>
<evidence type="ECO:0000256" key="1">
    <source>
        <dbReference type="ARBA" id="ARBA00005417"/>
    </source>
</evidence>
<dbReference type="GO" id="GO:0016887">
    <property type="term" value="F:ATP hydrolysis activity"/>
    <property type="evidence" value="ECO:0007669"/>
    <property type="project" value="InterPro"/>
</dbReference>
<dbReference type="PROSITE" id="PS00211">
    <property type="entry name" value="ABC_TRANSPORTER_1"/>
    <property type="match status" value="1"/>
</dbReference>
<dbReference type="PANTHER" id="PTHR42798">
    <property type="entry name" value="LIPOPROTEIN-RELEASING SYSTEM ATP-BINDING PROTEIN LOLD"/>
    <property type="match status" value="1"/>
</dbReference>
<keyword evidence="3" id="KW-0547">Nucleotide-binding</keyword>